<accession>A0ABR6NJ40</accession>
<organism evidence="3 4">
    <name type="scientific">Sphingobium lignivorans</name>
    <dbReference type="NCBI Taxonomy" id="2735886"/>
    <lineage>
        <taxon>Bacteria</taxon>
        <taxon>Pseudomonadati</taxon>
        <taxon>Pseudomonadota</taxon>
        <taxon>Alphaproteobacteria</taxon>
        <taxon>Sphingomonadales</taxon>
        <taxon>Sphingomonadaceae</taxon>
        <taxon>Sphingobium</taxon>
    </lineage>
</organism>
<dbReference type="EMBL" id="JACHKA010000001">
    <property type="protein sequence ID" value="MBB5987289.1"/>
    <property type="molecule type" value="Genomic_DNA"/>
</dbReference>
<gene>
    <name evidence="3" type="ORF">HNP60_003263</name>
</gene>
<comment type="caution">
    <text evidence="3">The sequence shown here is derived from an EMBL/GenBank/DDBJ whole genome shotgun (WGS) entry which is preliminary data.</text>
</comment>
<name>A0ABR6NJ40_9SPHN</name>
<feature type="domain" description="Tip attachment protein J" evidence="1">
    <location>
        <begin position="239"/>
        <end position="395"/>
    </location>
</feature>
<dbReference type="InterPro" id="IPR032876">
    <property type="entry name" value="J_dom"/>
</dbReference>
<dbReference type="Pfam" id="PF13550">
    <property type="entry name" value="Phage-tail_3"/>
    <property type="match status" value="1"/>
</dbReference>
<evidence type="ECO:0000259" key="2">
    <source>
        <dbReference type="Pfam" id="PF23666"/>
    </source>
</evidence>
<evidence type="ECO:0008006" key="5">
    <source>
        <dbReference type="Google" id="ProtNLM"/>
    </source>
</evidence>
<proteinExistence type="predicted"/>
<dbReference type="InterPro" id="IPR056490">
    <property type="entry name" value="Rcc01698_C"/>
</dbReference>
<dbReference type="Proteomes" id="UP001138540">
    <property type="component" value="Unassembled WGS sequence"/>
</dbReference>
<feature type="domain" description="Rcc01698-like C-terminal" evidence="2">
    <location>
        <begin position="493"/>
        <end position="587"/>
    </location>
</feature>
<dbReference type="Pfam" id="PF23666">
    <property type="entry name" value="Rcc01698_C"/>
    <property type="match status" value="1"/>
</dbReference>
<keyword evidence="4" id="KW-1185">Reference proteome</keyword>
<sequence length="741" mass="78236">MATLVLTALGSVIGGPLGAIGAAMGGAIGAVAGQAIDGLIFRPGPQSGPRLNDLQVQTSRYGARIPRIYGTVRVAGTVIWSTDLIESSSTSGGGKGQPSITRYSYSASFAVALSSRPIAGIGRIWADGNLLRGAAGDWKSPVSAFRIHHGGEDQPVDPLIAADVGIAAAPACRGCAYVLFEGLDLADFGNRIPSLTFELFADAAPPGLASILSDLAGEPVTHAGDEDEPHLAGFAAEGSNLRETVTPLTDVFGMRWREREGAAALGRGTWTGRTLARAHAIRSLDGRAVEEGTKRRDAIETVPARLTIRHHDPDRDFQIGSQSAERPGPGLREESLDLPAVLTATQARTLAGQRLRAAGRERSRCTRAMDWTALDLAPGDIVALEGEPGRWLVEASDWEDMAVRLTLRAVRAGARPDASAGDPGAVVREPDLAQGPTSLAIVEWPPDGATLATAPQVCVAATGADAGWRRAALFRTLTDPPGDEPIGRTAPRAVIGTALTALPAGAAWRIDRRSYVEVELDNAADALTSIEDDALISGGNPCQIGQEMLLFGEAEPLAPRRYRLSRLIRGWRGTEWAAVTHEAGERFLFLDPARLAAVALTSADAGRLLTLKAIGSGDLTPAVSHRAIEGIAMLPLSPVHGRVKPAGGGDLSIGWIRRSRLGWLWSDHADSPLGEETEAYLLRVTAGGIILREWETSTHATLYGAAERSADLLAADGHPLRMEIRQRGMWGLSRPLVLDIA</sequence>
<dbReference type="RefSeq" id="WP_184155748.1">
    <property type="nucleotide sequence ID" value="NZ_JACHKA010000001.1"/>
</dbReference>
<protein>
    <recommendedName>
        <fullName evidence="5">Tip attachment protein J domain-containing protein</fullName>
    </recommendedName>
</protein>
<evidence type="ECO:0000259" key="1">
    <source>
        <dbReference type="Pfam" id="PF13550"/>
    </source>
</evidence>
<reference evidence="3 4" key="1">
    <citation type="submission" date="2020-08" db="EMBL/GenBank/DDBJ databases">
        <title>Exploring microbial biodiversity for novel pathways involved in the catabolism of aromatic compounds derived from lignin.</title>
        <authorList>
            <person name="Elkins J."/>
        </authorList>
    </citation>
    <scope>NUCLEOTIDE SEQUENCE [LARGE SCALE GENOMIC DNA]</scope>
    <source>
        <strain evidence="3 4">B1D3A</strain>
    </source>
</reference>
<evidence type="ECO:0000313" key="3">
    <source>
        <dbReference type="EMBL" id="MBB5987289.1"/>
    </source>
</evidence>
<evidence type="ECO:0000313" key="4">
    <source>
        <dbReference type="Proteomes" id="UP001138540"/>
    </source>
</evidence>